<evidence type="ECO:0008006" key="4">
    <source>
        <dbReference type="Google" id="ProtNLM"/>
    </source>
</evidence>
<feature type="compositionally biased region" description="Acidic residues" evidence="1">
    <location>
        <begin position="160"/>
        <end position="177"/>
    </location>
</feature>
<evidence type="ECO:0000313" key="3">
    <source>
        <dbReference type="Proteomes" id="UP000005018"/>
    </source>
</evidence>
<feature type="compositionally biased region" description="Low complexity" evidence="1">
    <location>
        <begin position="178"/>
        <end position="193"/>
    </location>
</feature>
<protein>
    <recommendedName>
        <fullName evidence="4">Nitrogen regulatory protein areA GATA-like domain-containing protein</fullName>
    </recommendedName>
</protein>
<organism evidence="2 3">
    <name type="scientific">Candida orthopsilosis (strain 90-125)</name>
    <name type="common">Yeast</name>
    <dbReference type="NCBI Taxonomy" id="1136231"/>
    <lineage>
        <taxon>Eukaryota</taxon>
        <taxon>Fungi</taxon>
        <taxon>Dikarya</taxon>
        <taxon>Ascomycota</taxon>
        <taxon>Saccharomycotina</taxon>
        <taxon>Pichiomycetes</taxon>
        <taxon>Debaryomycetaceae</taxon>
        <taxon>Candida/Lodderomyces clade</taxon>
        <taxon>Candida</taxon>
    </lineage>
</organism>
<reference evidence="2 3" key="1">
    <citation type="journal article" date="2012" name="PLoS ONE">
        <title>Sequence and analysis of the genome of the pathogenic yeast Candida orthopsilosis.</title>
        <authorList>
            <person name="Riccombeni A."/>
            <person name="Vidanes G."/>
            <person name="Proux-Wera E."/>
            <person name="Wolfe K.H."/>
            <person name="Butler G."/>
        </authorList>
    </citation>
    <scope>NUCLEOTIDE SEQUENCE [LARGE SCALE GENOMIC DNA]</scope>
    <source>
        <strain evidence="2 3">Co 90-125</strain>
    </source>
</reference>
<keyword evidence="3" id="KW-1185">Reference proteome</keyword>
<dbReference type="GO" id="GO:0005773">
    <property type="term" value="C:vacuole"/>
    <property type="evidence" value="ECO:0007669"/>
    <property type="project" value="GOC"/>
</dbReference>
<dbReference type="RefSeq" id="XP_003868794.1">
    <property type="nucleotide sequence ID" value="XM_003868746.1"/>
</dbReference>
<sequence>MYCMDDSVIGSYLTTKFNSNIDYLEYVPEQQQQYHHNYNKSCHYSINHTDSTPHYLSDNQNLTNFIKYINANPDFKNHNQFYYQRLSNICWRRIYKNHCNLKTINPFTINWDKNSDITWLYAPKLVVQNELELSTGLESKNNIKASPFESMLTEDDDVILTDDDDEDTSVEEEEDDNMSVSSVDSNTTNFSLSSRKDSTSSSLFEMDDGKPQNPQLKSILKHSPTTATATTTTTRAKRARRVSFNYIINTREIIDNIALDYNFLDKNCI</sequence>
<dbReference type="InterPro" id="IPR052292">
    <property type="entry name" value="Glucose_repression_reg"/>
</dbReference>
<dbReference type="HOGENOM" id="CLU_058653_0_0_1"/>
<dbReference type="Proteomes" id="UP000005018">
    <property type="component" value="Chromosome 3"/>
</dbReference>
<feature type="compositionally biased region" description="Low complexity" evidence="1">
    <location>
        <begin position="225"/>
        <end position="234"/>
    </location>
</feature>
<dbReference type="AlphaFoldDB" id="H8X330"/>
<dbReference type="EMBL" id="HE681721">
    <property type="protein sequence ID" value="CCG25890.1"/>
    <property type="molecule type" value="Genomic_DNA"/>
</dbReference>
<feature type="region of interest" description="Disordered" evidence="1">
    <location>
        <begin position="160"/>
        <end position="234"/>
    </location>
</feature>
<evidence type="ECO:0000313" key="2">
    <source>
        <dbReference type="EMBL" id="CCG25890.1"/>
    </source>
</evidence>
<name>H8X330_CANO9</name>
<dbReference type="GeneID" id="14539442"/>
<accession>H8X330</accession>
<dbReference type="PANTHER" id="PTHR28051:SF1">
    <property type="entry name" value="PROTEIN MTL1-RELATED"/>
    <property type="match status" value="1"/>
</dbReference>
<dbReference type="OrthoDB" id="5563539at2759"/>
<gene>
    <name evidence="2" type="ORF">CORT_0C05160</name>
</gene>
<dbReference type="eggNOG" id="ENOG502T5ZK">
    <property type="taxonomic scope" value="Eukaryota"/>
</dbReference>
<proteinExistence type="predicted"/>
<dbReference type="GO" id="GO:0007039">
    <property type="term" value="P:protein catabolic process in the vacuole"/>
    <property type="evidence" value="ECO:0007669"/>
    <property type="project" value="TreeGrafter"/>
</dbReference>
<dbReference type="PANTHER" id="PTHR28051">
    <property type="entry name" value="PROTEIN MTL1-RELATED"/>
    <property type="match status" value="1"/>
</dbReference>
<dbReference type="GO" id="GO:0042149">
    <property type="term" value="P:cellular response to glucose starvation"/>
    <property type="evidence" value="ECO:0007669"/>
    <property type="project" value="TreeGrafter"/>
</dbReference>
<evidence type="ECO:0000256" key="1">
    <source>
        <dbReference type="SAM" id="MobiDB-lite"/>
    </source>
</evidence>
<dbReference type="KEGG" id="cot:CORT_0C05160"/>